<dbReference type="GO" id="GO:0034702">
    <property type="term" value="C:monoatomic ion channel complex"/>
    <property type="evidence" value="ECO:0007669"/>
    <property type="project" value="UniProtKB-KW"/>
</dbReference>
<sequence length="1132" mass="126393">MASSEEEATTASTDTYPEDDDCLSVRKWWCFLLSSIFTFLAGLLVVLLWRACAFVCCHKEPELAPNDPKQKEQKAARQGKQEFEGTFMTEAKDWAGELISGQTTTGRILVVLVFILSIASLIIYFIDASSEEVERCQKWSDNITQQIDLAFNIFFMVYFFIRFIAASDKLWFMLEMYSFVDYFTIPPSFVSIYLDRTWIGLRFLRALRLMTVPDILQYLNILKTSSSIRLAQLVSIFISVWLTAAGIIHLLENSGDPLEFENAQKLSYWTCVYFLIVTMSTVGYGDVFCHTVLGRTFLVFFLLVGLAMFASSIPEIIELVGSRSKYSGELKREHGKRHIVVCGHITYESVSHFLKDFLHEDREDVDVEVVFLHRKPPDLELEGLFKRHFTTVEFFQGTIMNPIDLQRVKVHEADACLVLANKYCQDPDAEDAANIMRVISIKNYSDDIRVIIQLMQYHNKAYLLNIPSWDWKQGDDVICLAELKLGFIAQSCLAPGFSTMMANLFAMRSFKTSPDTQAWQNDYLQGTGCEMYTETLSTSFTGMSFPQASELCFTKLKLLLLAIEIKGEEGADSKISINPRSAKIHANTQGFFIAQSADEVKRAWYYCKACHEDIKDETLIKKCKCKNCEIARERGEDTSLINRNHRSVAPTTLLSPSANQLVNTTTTRQVNKVKPNVNRAPPDTNPQDQDTNYQAYHLAYEVKKLMPTSRSSGGNQNSNGVSLPAGLADDQSKDFDFEKTEMKYDSTGMFHWSPARNLEDCILDRNQAAMTVLNGHVVVCLFADPDSPLIGLRNLVMPLRASNFHYHELKHVVIVGSVDYIRREWKMLQNLPKISVLNGSPLSRADLRAVNVNLCDMCCILSAKVPSNDDPTLADKEAILASLNIKAMTFDDTIGVLSAGVTNGSSAAPPPPGAPPAPVLLQRRGSVYGANVPMITELVNDSNVQFLDQDDDDDPDTELYLTQPFACGTAFAVSVLDSLMSTTYFNQNALTLIRSLITGGATPELELILAEGAGLRGGYSTPESLANRDRCRVGQISLYDGPLAQFGEAGKYGDLFVAALSTYGMLCIGLYRFRDTSSSCDASSKRYVITNPPDDFSLLPTDQVFVLMQFDPGVEYRSSRRAAAGAGKDDAS</sequence>
<evidence type="ECO:0000256" key="12">
    <source>
        <dbReference type="ARBA" id="ARBA00023136"/>
    </source>
</evidence>
<gene>
    <name evidence="20" type="primary">LOC118281563</name>
</gene>
<keyword evidence="2" id="KW-0813">Transport</keyword>
<dbReference type="FunFam" id="1.10.287.70:FF:000015">
    <property type="entry name" value="Calcium-activated potassium channel subunit alpha-1 isoform X7"/>
    <property type="match status" value="1"/>
</dbReference>
<dbReference type="InterPro" id="IPR036291">
    <property type="entry name" value="NAD(P)-bd_dom_sf"/>
</dbReference>
<keyword evidence="4" id="KW-0597">Phosphoprotein</keyword>
<evidence type="ECO:0000256" key="3">
    <source>
        <dbReference type="ARBA" id="ARBA00022538"/>
    </source>
</evidence>
<keyword evidence="6" id="KW-0631">Potassium channel</keyword>
<feature type="transmembrane region" description="Helical" evidence="17">
    <location>
        <begin position="108"/>
        <end position="126"/>
    </location>
</feature>
<dbReference type="GO" id="GO:0050804">
    <property type="term" value="P:modulation of chemical synaptic transmission"/>
    <property type="evidence" value="ECO:0007669"/>
    <property type="project" value="UniProtKB-ARBA"/>
</dbReference>
<keyword evidence="5 17" id="KW-0812">Transmembrane</keyword>
<protein>
    <recommendedName>
        <fullName evidence="14">BK channel</fullName>
    </recommendedName>
    <alternativeName>
        <fullName evidence="15">Maxi K channel</fullName>
    </alternativeName>
</protein>
<keyword evidence="9" id="KW-0630">Potassium</keyword>
<keyword evidence="12 17" id="KW-0472">Membrane</keyword>
<dbReference type="InterPro" id="IPR048735">
    <property type="entry name" value="Slowpoke-like_C"/>
</dbReference>
<feature type="transmembrane region" description="Helical" evidence="17">
    <location>
        <begin position="28"/>
        <end position="49"/>
    </location>
</feature>
<dbReference type="Pfam" id="PF03493">
    <property type="entry name" value="BK_channel_a"/>
    <property type="match status" value="1"/>
</dbReference>
<dbReference type="GO" id="GO:0045211">
    <property type="term" value="C:postsynaptic membrane"/>
    <property type="evidence" value="ECO:0007669"/>
    <property type="project" value="TreeGrafter"/>
</dbReference>
<dbReference type="RefSeq" id="XP_050562490.1">
    <property type="nucleotide sequence ID" value="XM_050706533.1"/>
</dbReference>
<evidence type="ECO:0000256" key="17">
    <source>
        <dbReference type="SAM" id="Phobius"/>
    </source>
</evidence>
<dbReference type="Gene3D" id="1.10.287.70">
    <property type="match status" value="1"/>
</dbReference>
<dbReference type="FunFam" id="3.40.50.720:FF:001832">
    <property type="entry name" value="Calcium-activated potassium channel slowpoke-like Protein"/>
    <property type="match status" value="1"/>
</dbReference>
<dbReference type="CTD" id="42940"/>
<keyword evidence="13 20" id="KW-0407">Ion channel</keyword>
<evidence type="ECO:0000256" key="7">
    <source>
        <dbReference type="ARBA" id="ARBA00022837"/>
    </source>
</evidence>
<dbReference type="Pfam" id="PF22614">
    <property type="entry name" value="Slo-like_RCK"/>
    <property type="match status" value="2"/>
</dbReference>
<evidence type="ECO:0000256" key="9">
    <source>
        <dbReference type="ARBA" id="ARBA00022958"/>
    </source>
</evidence>
<feature type="transmembrane region" description="Helical" evidence="17">
    <location>
        <begin position="146"/>
        <end position="165"/>
    </location>
</feature>
<evidence type="ECO:0000256" key="8">
    <source>
        <dbReference type="ARBA" id="ARBA00022882"/>
    </source>
</evidence>
<dbReference type="InterPro" id="IPR003929">
    <property type="entry name" value="K_chnl_BK_asu"/>
</dbReference>
<dbReference type="Proteomes" id="UP000829999">
    <property type="component" value="Chromosome 29"/>
</dbReference>
<evidence type="ECO:0000256" key="4">
    <source>
        <dbReference type="ARBA" id="ARBA00022553"/>
    </source>
</evidence>
<feature type="transmembrane region" description="Helical" evidence="17">
    <location>
        <begin position="297"/>
        <end position="317"/>
    </location>
</feature>
<dbReference type="AlphaFoldDB" id="A0A9R0F7C8"/>
<accession>A0A9R0F7C8</accession>
<dbReference type="PRINTS" id="PR00169">
    <property type="entry name" value="KCHANNEL"/>
</dbReference>
<keyword evidence="3" id="KW-0633">Potassium transport</keyword>
<name>A0A9R0F7C8_SPOFR</name>
<comment type="similarity">
    <text evidence="16">Belongs to the potassium channel family. Calcium-activated (TC 1.A.1.3) subfamily. Slo sub-subfamily.</text>
</comment>
<dbReference type="Pfam" id="PF21014">
    <property type="entry name" value="Slowpoke_C"/>
    <property type="match status" value="1"/>
</dbReference>
<evidence type="ECO:0000256" key="13">
    <source>
        <dbReference type="ARBA" id="ARBA00023303"/>
    </source>
</evidence>
<evidence type="ECO:0000256" key="10">
    <source>
        <dbReference type="ARBA" id="ARBA00022989"/>
    </source>
</evidence>
<feature type="transmembrane region" description="Helical" evidence="17">
    <location>
        <begin position="230"/>
        <end position="251"/>
    </location>
</feature>
<dbReference type="Pfam" id="PF00520">
    <property type="entry name" value="Ion_trans"/>
    <property type="match status" value="1"/>
</dbReference>
<evidence type="ECO:0000256" key="16">
    <source>
        <dbReference type="ARBA" id="ARBA00060897"/>
    </source>
</evidence>
<keyword evidence="19" id="KW-1185">Reference proteome</keyword>
<evidence type="ECO:0000256" key="15">
    <source>
        <dbReference type="ARBA" id="ARBA00031999"/>
    </source>
</evidence>
<dbReference type="PROSITE" id="PS51201">
    <property type="entry name" value="RCK_N"/>
    <property type="match status" value="2"/>
</dbReference>
<feature type="transmembrane region" description="Helical" evidence="17">
    <location>
        <begin position="266"/>
        <end position="285"/>
    </location>
</feature>
<feature type="domain" description="RCK N-terminal" evidence="18">
    <location>
        <begin position="336"/>
        <end position="478"/>
    </location>
</feature>
<comment type="subcellular location">
    <subcellularLocation>
        <location evidence="1">Membrane</location>
        <topology evidence="1">Multi-pass membrane protein</topology>
    </subcellularLocation>
</comment>
<evidence type="ECO:0000256" key="1">
    <source>
        <dbReference type="ARBA" id="ARBA00004141"/>
    </source>
</evidence>
<dbReference type="GO" id="GO:0060072">
    <property type="term" value="F:large conductance calcium-activated potassium channel activity"/>
    <property type="evidence" value="ECO:0007669"/>
    <property type="project" value="TreeGrafter"/>
</dbReference>
<evidence type="ECO:0000313" key="20">
    <source>
        <dbReference type="RefSeq" id="XP_050562490.1"/>
    </source>
</evidence>
<organism evidence="19 20">
    <name type="scientific">Spodoptera frugiperda</name>
    <name type="common">Fall armyworm</name>
    <dbReference type="NCBI Taxonomy" id="7108"/>
    <lineage>
        <taxon>Eukaryota</taxon>
        <taxon>Metazoa</taxon>
        <taxon>Ecdysozoa</taxon>
        <taxon>Arthropoda</taxon>
        <taxon>Hexapoda</taxon>
        <taxon>Insecta</taxon>
        <taxon>Pterygota</taxon>
        <taxon>Neoptera</taxon>
        <taxon>Endopterygota</taxon>
        <taxon>Lepidoptera</taxon>
        <taxon>Glossata</taxon>
        <taxon>Ditrysia</taxon>
        <taxon>Noctuoidea</taxon>
        <taxon>Noctuidae</taxon>
        <taxon>Amphipyrinae</taxon>
        <taxon>Spodoptera</taxon>
    </lineage>
</organism>
<evidence type="ECO:0000256" key="14">
    <source>
        <dbReference type="ARBA" id="ARBA00029579"/>
    </source>
</evidence>
<evidence type="ECO:0000313" key="19">
    <source>
        <dbReference type="Proteomes" id="UP000829999"/>
    </source>
</evidence>
<feature type="domain" description="RCK N-terminal" evidence="18">
    <location>
        <begin position="774"/>
        <end position="921"/>
    </location>
</feature>
<dbReference type="GeneID" id="118281563"/>
<reference evidence="20" key="1">
    <citation type="submission" date="2025-08" db="UniProtKB">
        <authorList>
            <consortium name="RefSeq"/>
        </authorList>
    </citation>
    <scope>IDENTIFICATION</scope>
    <source>
        <tissue evidence="20">Whole larval tissue</tissue>
    </source>
</reference>
<dbReference type="FunFam" id="1.20.120.350:FF:000035">
    <property type="entry name" value="Calcium-activated potassium channel slowpoke"/>
    <property type="match status" value="1"/>
</dbReference>
<proteinExistence type="inferred from homology"/>
<dbReference type="InterPro" id="IPR047871">
    <property type="entry name" value="K_chnl_Slo-like"/>
</dbReference>
<evidence type="ECO:0000256" key="11">
    <source>
        <dbReference type="ARBA" id="ARBA00023065"/>
    </source>
</evidence>
<dbReference type="InterPro" id="IPR003148">
    <property type="entry name" value="RCK_N"/>
</dbReference>
<evidence type="ECO:0000259" key="18">
    <source>
        <dbReference type="PROSITE" id="PS51201"/>
    </source>
</evidence>
<dbReference type="PRINTS" id="PR01449">
    <property type="entry name" value="BKCHANNELA"/>
</dbReference>
<dbReference type="PANTHER" id="PTHR10027:SF33">
    <property type="entry name" value="CALCIUM-ACTIVATED POTASSIUM CHANNEL SUBUNIT ALPHA-1-RELATED"/>
    <property type="match status" value="1"/>
</dbReference>
<evidence type="ECO:0000256" key="5">
    <source>
        <dbReference type="ARBA" id="ARBA00022692"/>
    </source>
</evidence>
<keyword evidence="8" id="KW-0851">Voltage-gated channel</keyword>
<keyword evidence="10 17" id="KW-1133">Transmembrane helix</keyword>
<dbReference type="SUPFAM" id="SSF81324">
    <property type="entry name" value="Voltage-gated potassium channels"/>
    <property type="match status" value="1"/>
</dbReference>
<dbReference type="GO" id="GO:0009410">
    <property type="term" value="P:response to xenobiotic stimulus"/>
    <property type="evidence" value="ECO:0007669"/>
    <property type="project" value="UniProtKB-ARBA"/>
</dbReference>
<keyword evidence="7" id="KW-0106">Calcium</keyword>
<keyword evidence="11" id="KW-0406">Ion transport</keyword>
<evidence type="ECO:0000256" key="6">
    <source>
        <dbReference type="ARBA" id="ARBA00022826"/>
    </source>
</evidence>
<evidence type="ECO:0000256" key="2">
    <source>
        <dbReference type="ARBA" id="ARBA00022448"/>
    </source>
</evidence>
<dbReference type="SUPFAM" id="SSF51735">
    <property type="entry name" value="NAD(P)-binding Rossmann-fold domains"/>
    <property type="match status" value="1"/>
</dbReference>
<dbReference type="Gene3D" id="3.40.50.720">
    <property type="entry name" value="NAD(P)-binding Rossmann-like Domain"/>
    <property type="match status" value="2"/>
</dbReference>
<dbReference type="PANTHER" id="PTHR10027">
    <property type="entry name" value="CALCIUM-ACTIVATED POTASSIUM CHANNEL ALPHA CHAIN"/>
    <property type="match status" value="1"/>
</dbReference>
<dbReference type="InterPro" id="IPR005821">
    <property type="entry name" value="Ion_trans_dom"/>
</dbReference>